<reference evidence="2" key="1">
    <citation type="submission" date="2020-07" db="EMBL/GenBank/DDBJ databases">
        <title>Huge and variable diversity of episymbiotic CPR bacteria and DPANN archaea in groundwater ecosystems.</title>
        <authorList>
            <person name="He C.Y."/>
            <person name="Keren R."/>
            <person name="Whittaker M."/>
            <person name="Farag I.F."/>
            <person name="Doudna J."/>
            <person name="Cate J.H.D."/>
            <person name="Banfield J.F."/>
        </authorList>
    </citation>
    <scope>NUCLEOTIDE SEQUENCE</scope>
    <source>
        <strain evidence="2">NC_groundwater_1813_Pr3_B-0.1um_71_17</strain>
    </source>
</reference>
<evidence type="ECO:0000313" key="3">
    <source>
        <dbReference type="Proteomes" id="UP000696931"/>
    </source>
</evidence>
<protein>
    <recommendedName>
        <fullName evidence="4">DUF222 domain-containing protein</fullName>
    </recommendedName>
</protein>
<organism evidence="2 3">
    <name type="scientific">Eiseniibacteriota bacterium</name>
    <dbReference type="NCBI Taxonomy" id="2212470"/>
    <lineage>
        <taxon>Bacteria</taxon>
        <taxon>Candidatus Eiseniibacteriota</taxon>
    </lineage>
</organism>
<evidence type="ECO:0000256" key="1">
    <source>
        <dbReference type="SAM" id="MobiDB-lite"/>
    </source>
</evidence>
<name>A0A933SE64_UNCEI</name>
<evidence type="ECO:0000313" key="2">
    <source>
        <dbReference type="EMBL" id="MBI5169640.1"/>
    </source>
</evidence>
<proteinExistence type="predicted"/>
<feature type="region of interest" description="Disordered" evidence="1">
    <location>
        <begin position="134"/>
        <end position="159"/>
    </location>
</feature>
<sequence length="254" mass="27943">MSRFAIDHLSPLAARRRLEEVDLEEKSRLAEGLALIALIDSRGDYLEAGYSCMQRYCIEHLRMSEAKTLRRLQAARLGRKFPEVLERISDGRLSVSNACEIAPVLTEENAATLLDAVTHQPKLEVRRIVLAAKRPATSPQSSPTEAREREASAESNDAPAADVSLSELCGVASPDTGLTEHAPAHVNRQVRGRVIVTQQGERGLQLVLTDEEFAAFKRAQDLLAHVVRNGDPAVVVARALAHYATHLEKRRFGA</sequence>
<comment type="caution">
    <text evidence="2">The sequence shown here is derived from an EMBL/GenBank/DDBJ whole genome shotgun (WGS) entry which is preliminary data.</text>
</comment>
<gene>
    <name evidence="2" type="ORF">HZA61_09145</name>
</gene>
<dbReference type="Proteomes" id="UP000696931">
    <property type="component" value="Unassembled WGS sequence"/>
</dbReference>
<accession>A0A933SE64</accession>
<dbReference type="EMBL" id="JACRIW010000059">
    <property type="protein sequence ID" value="MBI5169640.1"/>
    <property type="molecule type" value="Genomic_DNA"/>
</dbReference>
<feature type="non-terminal residue" evidence="2">
    <location>
        <position position="254"/>
    </location>
</feature>
<dbReference type="AlphaFoldDB" id="A0A933SE64"/>
<evidence type="ECO:0008006" key="4">
    <source>
        <dbReference type="Google" id="ProtNLM"/>
    </source>
</evidence>